<reference evidence="2" key="1">
    <citation type="submission" date="2021-06" db="EMBL/GenBank/DDBJ databases">
        <authorList>
            <person name="Kallberg Y."/>
            <person name="Tangrot J."/>
            <person name="Rosling A."/>
        </authorList>
    </citation>
    <scope>NUCLEOTIDE SEQUENCE</scope>
    <source>
        <strain evidence="2">CL551</strain>
    </source>
</reference>
<sequence>NYFFPPGELPPPYESVYSVENIRRMSNDGDLQQNPTLQSSAENNGGDTLPESDVESVVKLNVRDDGTFEDVNLMTSSSTLPPGASGGVATELHTLPEIQDVDDDVIFVTRIS</sequence>
<evidence type="ECO:0000313" key="2">
    <source>
        <dbReference type="EMBL" id="CAG8780856.1"/>
    </source>
</evidence>
<organism evidence="2 3">
    <name type="scientific">Acaulospora morrowiae</name>
    <dbReference type="NCBI Taxonomy" id="94023"/>
    <lineage>
        <taxon>Eukaryota</taxon>
        <taxon>Fungi</taxon>
        <taxon>Fungi incertae sedis</taxon>
        <taxon>Mucoromycota</taxon>
        <taxon>Glomeromycotina</taxon>
        <taxon>Glomeromycetes</taxon>
        <taxon>Diversisporales</taxon>
        <taxon>Acaulosporaceae</taxon>
        <taxon>Acaulospora</taxon>
    </lineage>
</organism>
<evidence type="ECO:0000256" key="1">
    <source>
        <dbReference type="SAM" id="MobiDB-lite"/>
    </source>
</evidence>
<accession>A0A9N9P3E1</accession>
<feature type="region of interest" description="Disordered" evidence="1">
    <location>
        <begin position="24"/>
        <end position="54"/>
    </location>
</feature>
<dbReference type="Proteomes" id="UP000789342">
    <property type="component" value="Unassembled WGS sequence"/>
</dbReference>
<keyword evidence="3" id="KW-1185">Reference proteome</keyword>
<dbReference type="EMBL" id="CAJVPV010052575">
    <property type="protein sequence ID" value="CAG8780856.1"/>
    <property type="molecule type" value="Genomic_DNA"/>
</dbReference>
<feature type="non-terminal residue" evidence="2">
    <location>
        <position position="1"/>
    </location>
</feature>
<name>A0A9N9P3E1_9GLOM</name>
<gene>
    <name evidence="2" type="ORF">AMORRO_LOCUS17302</name>
</gene>
<proteinExistence type="predicted"/>
<dbReference type="AlphaFoldDB" id="A0A9N9P3E1"/>
<protein>
    <submittedName>
        <fullName evidence="2">13191_t:CDS:1</fullName>
    </submittedName>
</protein>
<feature type="compositionally biased region" description="Polar residues" evidence="1">
    <location>
        <begin position="29"/>
        <end position="46"/>
    </location>
</feature>
<evidence type="ECO:0000313" key="3">
    <source>
        <dbReference type="Proteomes" id="UP000789342"/>
    </source>
</evidence>
<comment type="caution">
    <text evidence="2">The sequence shown here is derived from an EMBL/GenBank/DDBJ whole genome shotgun (WGS) entry which is preliminary data.</text>
</comment>